<protein>
    <submittedName>
        <fullName evidence="5">AraC family transcriptional regulator</fullName>
    </submittedName>
</protein>
<organism evidence="5 6">
    <name type="scientific">Enorma phocaeensis</name>
    <dbReference type="NCBI Taxonomy" id="1871019"/>
    <lineage>
        <taxon>Bacteria</taxon>
        <taxon>Bacillati</taxon>
        <taxon>Actinomycetota</taxon>
        <taxon>Coriobacteriia</taxon>
        <taxon>Coriobacteriales</taxon>
        <taxon>Coriobacteriaceae</taxon>
        <taxon>Enorma</taxon>
    </lineage>
</organism>
<keyword evidence="3" id="KW-0804">Transcription</keyword>
<dbReference type="InterPro" id="IPR037923">
    <property type="entry name" value="HTH-like"/>
</dbReference>
<evidence type="ECO:0000259" key="4">
    <source>
        <dbReference type="PROSITE" id="PS01124"/>
    </source>
</evidence>
<accession>A0ABT7V9Q0</accession>
<dbReference type="PANTHER" id="PTHR43280:SF2">
    <property type="entry name" value="HTH-TYPE TRANSCRIPTIONAL REGULATOR EXSA"/>
    <property type="match status" value="1"/>
</dbReference>
<sequence length="289" mass="33254">MPVHDLQFATFSGSNFIDLMPYQYGREICEPGHAFGPAQRRHYLFHYIISGRGTLIATDDNGEQRRFELSAGEGFLILPGQVNTYLADMEDPWEYTWVEFDGAVVKETIRATGLTSSSPVYRSADNDLRDAMEQEMRHLVNHRDESPFHLVAHTYLFLDYLRRSIVPRQLPATSKLQDFYIREAILFIEQNYQNDISVEDIAQQTGLNRSYFGKVFKSVVNKSPQQYLINFRMGKATELLKLTALSIGEVGKAVGYPNQLHFSRAFKSVFGVSPREWRKENTQQEPPVR</sequence>
<keyword evidence="2" id="KW-0238">DNA-binding</keyword>
<reference evidence="6" key="1">
    <citation type="submission" date="2023-06" db="EMBL/GenBank/DDBJ databases">
        <title>Identification and characterization of horizontal gene transfer across gut microbiota members of farm animals based on homology search.</title>
        <authorList>
            <person name="Zeman M."/>
            <person name="Kubasova T."/>
            <person name="Jahodarova E."/>
            <person name="Nykrynova M."/>
            <person name="Rychlik I."/>
        </authorList>
    </citation>
    <scope>NUCLEOTIDE SEQUENCE [LARGE SCALE GENOMIC DNA]</scope>
    <source>
        <strain evidence="6">154_Feed</strain>
    </source>
</reference>
<evidence type="ECO:0000256" key="2">
    <source>
        <dbReference type="ARBA" id="ARBA00023125"/>
    </source>
</evidence>
<dbReference type="SMART" id="SM00342">
    <property type="entry name" value="HTH_ARAC"/>
    <property type="match status" value="1"/>
</dbReference>
<evidence type="ECO:0000313" key="5">
    <source>
        <dbReference type="EMBL" id="MDM8275231.1"/>
    </source>
</evidence>
<dbReference type="Pfam" id="PF12833">
    <property type="entry name" value="HTH_18"/>
    <property type="match status" value="1"/>
</dbReference>
<evidence type="ECO:0000313" key="6">
    <source>
        <dbReference type="Proteomes" id="UP001529421"/>
    </source>
</evidence>
<evidence type="ECO:0000256" key="1">
    <source>
        <dbReference type="ARBA" id="ARBA00023015"/>
    </source>
</evidence>
<keyword evidence="6" id="KW-1185">Reference proteome</keyword>
<dbReference type="InterPro" id="IPR003313">
    <property type="entry name" value="AraC-bd"/>
</dbReference>
<dbReference type="SUPFAM" id="SSF51215">
    <property type="entry name" value="Regulatory protein AraC"/>
    <property type="match status" value="1"/>
</dbReference>
<dbReference type="Gene3D" id="1.10.10.60">
    <property type="entry name" value="Homeodomain-like"/>
    <property type="match status" value="2"/>
</dbReference>
<dbReference type="SUPFAM" id="SSF46689">
    <property type="entry name" value="Homeodomain-like"/>
    <property type="match status" value="2"/>
</dbReference>
<dbReference type="CDD" id="cd06986">
    <property type="entry name" value="cupin_MmsR-like_N"/>
    <property type="match status" value="1"/>
</dbReference>
<proteinExistence type="predicted"/>
<dbReference type="PANTHER" id="PTHR43280">
    <property type="entry name" value="ARAC-FAMILY TRANSCRIPTIONAL REGULATOR"/>
    <property type="match status" value="1"/>
</dbReference>
<keyword evidence="1" id="KW-0805">Transcription regulation</keyword>
<evidence type="ECO:0000256" key="3">
    <source>
        <dbReference type="ARBA" id="ARBA00023163"/>
    </source>
</evidence>
<dbReference type="Pfam" id="PF02311">
    <property type="entry name" value="AraC_binding"/>
    <property type="match status" value="1"/>
</dbReference>
<dbReference type="Gene3D" id="2.60.120.280">
    <property type="entry name" value="Regulatory protein AraC"/>
    <property type="match status" value="1"/>
</dbReference>
<comment type="caution">
    <text evidence="5">The sequence shown here is derived from an EMBL/GenBank/DDBJ whole genome shotgun (WGS) entry which is preliminary data.</text>
</comment>
<dbReference type="InterPro" id="IPR018060">
    <property type="entry name" value="HTH_AraC"/>
</dbReference>
<dbReference type="EMBL" id="JAUDDZ010000009">
    <property type="protein sequence ID" value="MDM8275231.1"/>
    <property type="molecule type" value="Genomic_DNA"/>
</dbReference>
<name>A0ABT7V9Q0_9ACTN</name>
<feature type="domain" description="HTH araC/xylS-type" evidence="4">
    <location>
        <begin position="182"/>
        <end position="280"/>
    </location>
</feature>
<gene>
    <name evidence="5" type="ORF">QUW28_06960</name>
</gene>
<dbReference type="RefSeq" id="WP_289545251.1">
    <property type="nucleotide sequence ID" value="NZ_JAUDDZ010000009.1"/>
</dbReference>
<dbReference type="InterPro" id="IPR020449">
    <property type="entry name" value="Tscrpt_reg_AraC-type_HTH"/>
</dbReference>
<dbReference type="Proteomes" id="UP001529421">
    <property type="component" value="Unassembled WGS sequence"/>
</dbReference>
<dbReference type="PRINTS" id="PR00032">
    <property type="entry name" value="HTHARAC"/>
</dbReference>
<dbReference type="PROSITE" id="PS01124">
    <property type="entry name" value="HTH_ARAC_FAMILY_2"/>
    <property type="match status" value="1"/>
</dbReference>
<dbReference type="InterPro" id="IPR009057">
    <property type="entry name" value="Homeodomain-like_sf"/>
</dbReference>